<keyword evidence="1" id="KW-0472">Membrane</keyword>
<proteinExistence type="predicted"/>
<accession>A0ABZ0JQC7</accession>
<evidence type="ECO:0000256" key="1">
    <source>
        <dbReference type="SAM" id="Phobius"/>
    </source>
</evidence>
<name>A0ABZ0JQC7_9XANT</name>
<reference evidence="2 3" key="1">
    <citation type="submission" date="2023-05" db="EMBL/GenBank/DDBJ databases">
        <title>Xanthomonas rydalmerenesis sp. nov., a novel Xanthomonas species isolated from Fragaria x ananassa.</title>
        <authorList>
            <person name="McKnight D.J.E."/>
            <person name="Wong-Bajracharya J."/>
            <person name="Okoh E.B."/>
            <person name="Snijders F."/>
            <person name="Lidbetter F."/>
            <person name="Webster J."/>
            <person name="Djordjevic S.P."/>
            <person name="Bogema D.R."/>
            <person name="Chapman T.A."/>
        </authorList>
    </citation>
    <scope>NUCLEOTIDE SEQUENCE [LARGE SCALE GENOMIC DNA]</scope>
    <source>
        <strain evidence="2 3">DAR34883</strain>
    </source>
</reference>
<keyword evidence="3" id="KW-1185">Reference proteome</keyword>
<feature type="transmembrane region" description="Helical" evidence="1">
    <location>
        <begin position="15"/>
        <end position="35"/>
    </location>
</feature>
<protein>
    <submittedName>
        <fullName evidence="2">Uncharacterized protein</fullName>
    </submittedName>
</protein>
<organism evidence="2 3">
    <name type="scientific">Xanthomonas rydalmerensis</name>
    <dbReference type="NCBI Taxonomy" id="3046274"/>
    <lineage>
        <taxon>Bacteria</taxon>
        <taxon>Pseudomonadati</taxon>
        <taxon>Pseudomonadota</taxon>
        <taxon>Gammaproteobacteria</taxon>
        <taxon>Lysobacterales</taxon>
        <taxon>Lysobacteraceae</taxon>
        <taxon>Xanthomonas</taxon>
    </lineage>
</organism>
<evidence type="ECO:0000313" key="3">
    <source>
        <dbReference type="Proteomes" id="UP001302020"/>
    </source>
</evidence>
<keyword evidence="1" id="KW-1133">Transmembrane helix</keyword>
<keyword evidence="1" id="KW-0812">Transmembrane</keyword>
<dbReference type="Proteomes" id="UP001302020">
    <property type="component" value="Chromosome"/>
</dbReference>
<sequence>MADPTKGDNSGSYPTPLAIIGVAILSMSRAIACVVPNGHSRRGRAT</sequence>
<gene>
    <name evidence="2" type="ORF">QN243_05870</name>
</gene>
<evidence type="ECO:0000313" key="2">
    <source>
        <dbReference type="EMBL" id="WOS41980.1"/>
    </source>
</evidence>
<dbReference type="RefSeq" id="WP_317844799.1">
    <property type="nucleotide sequence ID" value="NZ_CP126170.1"/>
</dbReference>
<dbReference type="EMBL" id="CP126172">
    <property type="protein sequence ID" value="WOS41980.1"/>
    <property type="molecule type" value="Genomic_DNA"/>
</dbReference>